<organism evidence="1 2">
    <name type="scientific">Rhodocollybia butyracea</name>
    <dbReference type="NCBI Taxonomy" id="206335"/>
    <lineage>
        <taxon>Eukaryota</taxon>
        <taxon>Fungi</taxon>
        <taxon>Dikarya</taxon>
        <taxon>Basidiomycota</taxon>
        <taxon>Agaricomycotina</taxon>
        <taxon>Agaricomycetes</taxon>
        <taxon>Agaricomycetidae</taxon>
        <taxon>Agaricales</taxon>
        <taxon>Marasmiineae</taxon>
        <taxon>Omphalotaceae</taxon>
        <taxon>Rhodocollybia</taxon>
    </lineage>
</organism>
<comment type="caution">
    <text evidence="1">The sequence shown here is derived from an EMBL/GenBank/DDBJ whole genome shotgun (WGS) entry which is preliminary data.</text>
</comment>
<evidence type="ECO:0000313" key="2">
    <source>
        <dbReference type="Proteomes" id="UP000772434"/>
    </source>
</evidence>
<name>A0A9P5U7Z4_9AGAR</name>
<proteinExistence type="predicted"/>
<reference evidence="1" key="1">
    <citation type="submission" date="2020-11" db="EMBL/GenBank/DDBJ databases">
        <authorList>
            <consortium name="DOE Joint Genome Institute"/>
            <person name="Ahrendt S."/>
            <person name="Riley R."/>
            <person name="Andreopoulos W."/>
            <person name="Labutti K."/>
            <person name="Pangilinan J."/>
            <person name="Ruiz-Duenas F.J."/>
            <person name="Barrasa J.M."/>
            <person name="Sanchez-Garcia M."/>
            <person name="Camarero S."/>
            <person name="Miyauchi S."/>
            <person name="Serrano A."/>
            <person name="Linde D."/>
            <person name="Babiker R."/>
            <person name="Drula E."/>
            <person name="Ayuso-Fernandez I."/>
            <person name="Pacheco R."/>
            <person name="Padilla G."/>
            <person name="Ferreira P."/>
            <person name="Barriuso J."/>
            <person name="Kellner H."/>
            <person name="Castanera R."/>
            <person name="Alfaro M."/>
            <person name="Ramirez L."/>
            <person name="Pisabarro A.G."/>
            <person name="Kuo A."/>
            <person name="Tritt A."/>
            <person name="Lipzen A."/>
            <person name="He G."/>
            <person name="Yan M."/>
            <person name="Ng V."/>
            <person name="Cullen D."/>
            <person name="Martin F."/>
            <person name="Rosso M.-N."/>
            <person name="Henrissat B."/>
            <person name="Hibbett D."/>
            <person name="Martinez A.T."/>
            <person name="Grigoriev I.V."/>
        </authorList>
    </citation>
    <scope>NUCLEOTIDE SEQUENCE</scope>
    <source>
        <strain evidence="1">AH 40177</strain>
    </source>
</reference>
<gene>
    <name evidence="1" type="ORF">BDP27DRAFT_1363433</name>
</gene>
<dbReference type="AlphaFoldDB" id="A0A9P5U7Z4"/>
<sequence length="267" mass="30523">MPSLLMPSTVWLPTFCEGKIWGSEKSEPCVNNHNEALKRVKRKRRDFEPRWILTEKYSRRFQHTPWCSHQSALQLGTSEIPALSLNVIYKLTTSRCSWPGPRRRRPDRYGDGLGYKLSCRENGGGLSYVEIQAKTDQNPKTVYERFPAFETVCRASLKDAQHQFKSKQERDATGGQVPLPLHDMSFNLLLLSNWEDQTICEFNPDRSATSSTTPVNNISESGAWTQYYLVARLSETLRSPDSTTKLMFSIRTLTSVKNPPKCVAQRS</sequence>
<dbReference type="Proteomes" id="UP000772434">
    <property type="component" value="Unassembled WGS sequence"/>
</dbReference>
<protein>
    <submittedName>
        <fullName evidence="1">Uncharacterized protein</fullName>
    </submittedName>
</protein>
<evidence type="ECO:0000313" key="1">
    <source>
        <dbReference type="EMBL" id="KAF9069304.1"/>
    </source>
</evidence>
<accession>A0A9P5U7Z4</accession>
<dbReference type="EMBL" id="JADNRY010000052">
    <property type="protein sequence ID" value="KAF9069304.1"/>
    <property type="molecule type" value="Genomic_DNA"/>
</dbReference>
<keyword evidence="2" id="KW-1185">Reference proteome</keyword>